<keyword evidence="3" id="KW-1185">Reference proteome</keyword>
<evidence type="ECO:0000256" key="1">
    <source>
        <dbReference type="SAM" id="MobiDB-lite"/>
    </source>
</evidence>
<comment type="caution">
    <text evidence="2">The sequence shown here is derived from an EMBL/GenBank/DDBJ whole genome shotgun (WGS) entry which is preliminary data.</text>
</comment>
<organism evidence="2 3">
    <name type="scientific">Natronospira bacteriovora</name>
    <dbReference type="NCBI Taxonomy" id="3069753"/>
    <lineage>
        <taxon>Bacteria</taxon>
        <taxon>Pseudomonadati</taxon>
        <taxon>Pseudomonadota</taxon>
        <taxon>Gammaproteobacteria</taxon>
        <taxon>Natronospirales</taxon>
        <taxon>Natronospiraceae</taxon>
        <taxon>Natronospira</taxon>
    </lineage>
</organism>
<accession>A0ABU0W5N1</accession>
<dbReference type="EMBL" id="JAVDDT010000002">
    <property type="protein sequence ID" value="MDQ2069306.1"/>
    <property type="molecule type" value="Genomic_DNA"/>
</dbReference>
<gene>
    <name evidence="2" type="ORF">RBH19_05435</name>
</gene>
<evidence type="ECO:0000313" key="3">
    <source>
        <dbReference type="Proteomes" id="UP001239019"/>
    </source>
</evidence>
<sequence length="538" mass="59836">MSLNKCTVSMTVYAQNGEPLPNARVRFSLSRDDRDESFVAPKPVYEEADGSGNLSTDLWPNERGDRSSYYRVTVYDMDLRKQWETRIQVPDESSADFHDIELDDKVHVTPTAAQQAVADAQAAASEAGDSAASASSDAADAEQWAKSAQAAGNVYDSTSAGLSATDDGDYFIAPDDGRLKLWRNDSGSATEIFEYLSPGDVNTDLVQRDIGTASGDALGGESLTAHGGTIPQVDRNEVIGVSGGWRLEPVSFASNQDSAAITIGNRQSNAWDYAFKLKSTPDGSHWFEVLSTADERQVLAWRRGGGEIFGVWNKPESNARPDAVYNFDIGGSANADELYEKGNRVVTDYVFDAELDGQIDYDHYDALIGEKEVEIDEGEEEAEEEIEVTETSTEVRHDWDEEKQGYVRRSVRVERPVMTDYPVYDEAGKQVGTRLGKKVEKKPVKRRKVRIEKQKQRHEPARRFELDELDPATFAEKCKQTRKLPAMERCEDRCEDGKRPSIGNTMQALLETCEVYAVHIEKLEARITKLEGKTDADH</sequence>
<reference evidence="2 3" key="1">
    <citation type="submission" date="2023-08" db="EMBL/GenBank/DDBJ databases">
        <title>Whole-genome sequencing of halo(alkali)philic microorganisms from hypersaline lakes.</title>
        <authorList>
            <person name="Sorokin D.Y."/>
            <person name="Abbas B."/>
            <person name="Merkel A.Y."/>
        </authorList>
    </citation>
    <scope>NUCLEOTIDE SEQUENCE [LARGE SCALE GENOMIC DNA]</scope>
    <source>
        <strain evidence="2 3">AB-CW4</strain>
    </source>
</reference>
<name>A0ABU0W5N1_9GAMM</name>
<protein>
    <submittedName>
        <fullName evidence="2">Uncharacterized protein</fullName>
    </submittedName>
</protein>
<proteinExistence type="predicted"/>
<feature type="region of interest" description="Disordered" evidence="1">
    <location>
        <begin position="119"/>
        <end position="138"/>
    </location>
</feature>
<dbReference type="RefSeq" id="WP_306727790.1">
    <property type="nucleotide sequence ID" value="NZ_JAVDDT010000002.1"/>
</dbReference>
<dbReference type="Proteomes" id="UP001239019">
    <property type="component" value="Unassembled WGS sequence"/>
</dbReference>
<evidence type="ECO:0000313" key="2">
    <source>
        <dbReference type="EMBL" id="MDQ2069306.1"/>
    </source>
</evidence>